<dbReference type="PANTHER" id="PTHR42743:SF11">
    <property type="entry name" value="AMINODEOXYCHORISMATE LYASE"/>
    <property type="match status" value="1"/>
</dbReference>
<gene>
    <name evidence="4" type="ORF">GS597_10695</name>
</gene>
<evidence type="ECO:0000256" key="2">
    <source>
        <dbReference type="ARBA" id="ARBA00009320"/>
    </source>
</evidence>
<organism evidence="4 5">
    <name type="scientific">Petrachloros mirabilis ULC683</name>
    <dbReference type="NCBI Taxonomy" id="2781853"/>
    <lineage>
        <taxon>Bacteria</taxon>
        <taxon>Bacillati</taxon>
        <taxon>Cyanobacteriota</taxon>
        <taxon>Cyanophyceae</taxon>
        <taxon>Synechococcales</taxon>
        <taxon>Petrachlorosaceae</taxon>
        <taxon>Petrachloros</taxon>
        <taxon>Petrachloros mirabilis</taxon>
    </lineage>
</organism>
<sequence length="294" mass="32942">MSLLTNLDGVIGPTAHISVLDRGFLYGDSVYEVVRTFQGRLFGLQEHLDRLRQSADSIYMRVPWSDSQIQAEVERTLQQTHWLESYVRIVVSRGTETKVSLQPSRDLKPSLLIVISEIDPQPQLSQIGIHLQVVNRLRNDHRALSPAAKTGNYLNNILALLEAQQQGADDALLLNGQGQVTEATTSNLWIVRQGSVQTPPPSVGILQGITRHFLVQILQRHQIPYAETLLLPSDLTQAEEAFLSSSVRLLMPINRIDQMPLPHCPGPMTRWLWDELLAEMDRAVTENIPLAQSA</sequence>
<dbReference type="InterPro" id="IPR043132">
    <property type="entry name" value="BCAT-like_C"/>
</dbReference>
<proteinExistence type="inferred from homology"/>
<dbReference type="RefSeq" id="WP_161825446.1">
    <property type="nucleotide sequence ID" value="NZ_WVIC01000019.1"/>
</dbReference>
<evidence type="ECO:0000256" key="3">
    <source>
        <dbReference type="ARBA" id="ARBA00022898"/>
    </source>
</evidence>
<dbReference type="InterPro" id="IPR036038">
    <property type="entry name" value="Aminotransferase-like"/>
</dbReference>
<keyword evidence="4" id="KW-0032">Aminotransferase</keyword>
<dbReference type="InterPro" id="IPR001544">
    <property type="entry name" value="Aminotrans_IV"/>
</dbReference>
<dbReference type="Gene3D" id="3.30.470.10">
    <property type="match status" value="1"/>
</dbReference>
<evidence type="ECO:0000313" key="4">
    <source>
        <dbReference type="EMBL" id="NCJ06967.1"/>
    </source>
</evidence>
<dbReference type="AlphaFoldDB" id="A0A8K2A078"/>
<keyword evidence="5" id="KW-1185">Reference proteome</keyword>
<protein>
    <submittedName>
        <fullName evidence="4">Branched-chain amino acid aminotransferase</fullName>
    </submittedName>
</protein>
<dbReference type="EMBL" id="WVIC01000019">
    <property type="protein sequence ID" value="NCJ06967.1"/>
    <property type="molecule type" value="Genomic_DNA"/>
</dbReference>
<evidence type="ECO:0000256" key="1">
    <source>
        <dbReference type="ARBA" id="ARBA00001933"/>
    </source>
</evidence>
<dbReference type="Gene3D" id="3.20.10.10">
    <property type="entry name" value="D-amino Acid Aminotransferase, subunit A, domain 2"/>
    <property type="match status" value="1"/>
</dbReference>
<evidence type="ECO:0000313" key="5">
    <source>
        <dbReference type="Proteomes" id="UP000607397"/>
    </source>
</evidence>
<dbReference type="GO" id="GO:0008483">
    <property type="term" value="F:transaminase activity"/>
    <property type="evidence" value="ECO:0007669"/>
    <property type="project" value="UniProtKB-KW"/>
</dbReference>
<accession>A0A8K2A078</accession>
<comment type="caution">
    <text evidence="4">The sequence shown here is derived from an EMBL/GenBank/DDBJ whole genome shotgun (WGS) entry which is preliminary data.</text>
</comment>
<keyword evidence="3" id="KW-0663">Pyridoxal phosphate</keyword>
<dbReference type="GO" id="GO:0008652">
    <property type="term" value="P:amino acid biosynthetic process"/>
    <property type="evidence" value="ECO:0007669"/>
    <property type="project" value="UniProtKB-ARBA"/>
</dbReference>
<dbReference type="SUPFAM" id="SSF56752">
    <property type="entry name" value="D-aminoacid aminotransferase-like PLP-dependent enzymes"/>
    <property type="match status" value="1"/>
</dbReference>
<dbReference type="GO" id="GO:0046394">
    <property type="term" value="P:carboxylic acid biosynthetic process"/>
    <property type="evidence" value="ECO:0007669"/>
    <property type="project" value="UniProtKB-ARBA"/>
</dbReference>
<name>A0A8K2A078_9CYAN</name>
<dbReference type="PANTHER" id="PTHR42743">
    <property type="entry name" value="AMINO-ACID AMINOTRANSFERASE"/>
    <property type="match status" value="1"/>
</dbReference>
<dbReference type="Pfam" id="PF01063">
    <property type="entry name" value="Aminotran_4"/>
    <property type="match status" value="1"/>
</dbReference>
<dbReference type="Proteomes" id="UP000607397">
    <property type="component" value="Unassembled WGS sequence"/>
</dbReference>
<dbReference type="InterPro" id="IPR043131">
    <property type="entry name" value="BCAT-like_N"/>
</dbReference>
<dbReference type="FunFam" id="3.20.10.10:FF:000002">
    <property type="entry name" value="D-alanine aminotransferase"/>
    <property type="match status" value="1"/>
</dbReference>
<keyword evidence="4" id="KW-0808">Transferase</keyword>
<dbReference type="InterPro" id="IPR050571">
    <property type="entry name" value="Class-IV_PLP-Dep_Aminotrnsfr"/>
</dbReference>
<comment type="similarity">
    <text evidence="2">Belongs to the class-IV pyridoxal-phosphate-dependent aminotransferase family.</text>
</comment>
<comment type="cofactor">
    <cofactor evidence="1">
        <name>pyridoxal 5'-phosphate</name>
        <dbReference type="ChEBI" id="CHEBI:597326"/>
    </cofactor>
</comment>
<reference evidence="4" key="1">
    <citation type="submission" date="2019-12" db="EMBL/GenBank/DDBJ databases">
        <title>High-Quality draft genome sequences of three cyanobacteria isolated from the limestone walls of the Old Cathedral of Coimbra.</title>
        <authorList>
            <person name="Tiago I."/>
            <person name="Soares F."/>
            <person name="Portugal A."/>
        </authorList>
    </citation>
    <scope>NUCLEOTIDE SEQUENCE [LARGE SCALE GENOMIC DNA]</scope>
    <source>
        <strain evidence="4">C</strain>
    </source>
</reference>